<protein>
    <submittedName>
        <fullName evidence="2">Uncharacterized protein</fullName>
    </submittedName>
</protein>
<reference evidence="2 3" key="1">
    <citation type="journal article" date="2015" name="MBio">
        <title>Genome sequence of the Drosophila melanogaster male-killing Spiroplasma strain MSRO endosymbiont.</title>
        <authorList>
            <person name="Paredes J.C."/>
            <person name="Herren J.K."/>
            <person name="Schupfer F."/>
            <person name="Marin R."/>
            <person name="Claverol S."/>
            <person name="Kuo C.H."/>
            <person name="Lemaitre B."/>
            <person name="Beven L."/>
        </authorList>
    </citation>
    <scope>NUCLEOTIDE SEQUENCE [LARGE SCALE GENOMIC DNA]</scope>
    <source>
        <strain evidence="2 3">MSRO</strain>
    </source>
</reference>
<evidence type="ECO:0000313" key="3">
    <source>
        <dbReference type="Proteomes" id="UP000031565"/>
    </source>
</evidence>
<dbReference type="EMBL" id="JTLV02000001">
    <property type="protein sequence ID" value="PQM31642.1"/>
    <property type="molecule type" value="Genomic_DNA"/>
</dbReference>
<organism evidence="2 3">
    <name type="scientific">Spiroplasma poulsonii</name>
    <dbReference type="NCBI Taxonomy" id="2138"/>
    <lineage>
        <taxon>Bacteria</taxon>
        <taxon>Bacillati</taxon>
        <taxon>Mycoplasmatota</taxon>
        <taxon>Mollicutes</taxon>
        <taxon>Entomoplasmatales</taxon>
        <taxon>Spiroplasmataceae</taxon>
        <taxon>Spiroplasma</taxon>
    </lineage>
</organism>
<keyword evidence="1" id="KW-0472">Membrane</keyword>
<keyword evidence="3" id="KW-1185">Reference proteome</keyword>
<feature type="transmembrane region" description="Helical" evidence="1">
    <location>
        <begin position="12"/>
        <end position="31"/>
    </location>
</feature>
<keyword evidence="1" id="KW-1133">Transmembrane helix</keyword>
<sequence>MSNWKFVNARIFLDFCIFLPGIIITLSTNTISWDLKGKFLLNYVNLGTVAFIFAFGPLVHLMLKQFDKWLLQKNN</sequence>
<dbReference type="STRING" id="2138.SMSRO_v1c14110"/>
<dbReference type="RefSeq" id="WP_146182482.1">
    <property type="nucleotide sequence ID" value="NZ_CM020866.1"/>
</dbReference>
<dbReference type="Proteomes" id="UP000031565">
    <property type="component" value="Unassembled WGS sequence"/>
</dbReference>
<name>A0A2P6FDY4_9MOLU</name>
<proteinExistence type="predicted"/>
<accession>A0A2P6FDY4</accession>
<evidence type="ECO:0000313" key="2">
    <source>
        <dbReference type="EMBL" id="PQM31642.1"/>
    </source>
</evidence>
<feature type="transmembrane region" description="Helical" evidence="1">
    <location>
        <begin position="43"/>
        <end position="63"/>
    </location>
</feature>
<evidence type="ECO:0000256" key="1">
    <source>
        <dbReference type="SAM" id="Phobius"/>
    </source>
</evidence>
<keyword evidence="1" id="KW-0812">Transmembrane</keyword>
<comment type="caution">
    <text evidence="2">The sequence shown here is derived from an EMBL/GenBank/DDBJ whole genome shotgun (WGS) entry which is preliminary data.</text>
</comment>
<gene>
    <name evidence="2" type="ORF">SMSRO_SF014870</name>
</gene>
<dbReference type="AlphaFoldDB" id="A0A2P6FDY4"/>